<dbReference type="AlphaFoldDB" id="A0A378PRV4"/>
<proteinExistence type="predicted"/>
<evidence type="ECO:0000313" key="1">
    <source>
        <dbReference type="EMBL" id="STY91010.1"/>
    </source>
</evidence>
<reference evidence="1 2" key="1">
    <citation type="submission" date="2018-06" db="EMBL/GenBank/DDBJ databases">
        <authorList>
            <consortium name="Pathogen Informatics"/>
            <person name="Doyle S."/>
        </authorList>
    </citation>
    <scope>NUCLEOTIDE SEQUENCE [LARGE SCALE GENOMIC DNA]</scope>
    <source>
        <strain evidence="1 2">NCTC9426</strain>
    </source>
</reference>
<organism evidence="1 2">
    <name type="scientific">Moraxella bovis</name>
    <dbReference type="NCBI Taxonomy" id="476"/>
    <lineage>
        <taxon>Bacteria</taxon>
        <taxon>Pseudomonadati</taxon>
        <taxon>Pseudomonadota</taxon>
        <taxon>Gammaproteobacteria</taxon>
        <taxon>Moraxellales</taxon>
        <taxon>Moraxellaceae</taxon>
        <taxon>Moraxella</taxon>
    </lineage>
</organism>
<dbReference type="PROSITE" id="PS51257">
    <property type="entry name" value="PROKAR_LIPOPROTEIN"/>
    <property type="match status" value="1"/>
</dbReference>
<dbReference type="Proteomes" id="UP000254133">
    <property type="component" value="Unassembled WGS sequence"/>
</dbReference>
<protein>
    <submittedName>
        <fullName evidence="1">Uncharacterized protein</fullName>
    </submittedName>
</protein>
<dbReference type="EMBL" id="UGPZ01000002">
    <property type="protein sequence ID" value="STY91010.1"/>
    <property type="molecule type" value="Genomic_DNA"/>
</dbReference>
<gene>
    <name evidence="1" type="ORF">NCTC9426_01043</name>
</gene>
<dbReference type="RefSeq" id="WP_147287315.1">
    <property type="nucleotide sequence ID" value="NZ_UGPZ01000002.1"/>
</dbReference>
<sequence length="315" mass="36849">MMRLLFVLVVFIIGVMGLQACHADNSPLTPPQTVTLHFGHQGVRDFYAYTHATSDDYPEIMSFYELDWGLDNLGTIHFDHFDLTTTISNVSWVMGTKNSRHTHGIGGLDVHADLSKTQYATAEQAYQDYVALITAFKKAGWQQYFEPQHARIAKEDNVKILTYDNPDDVPNDRYVLNTRYSSDSLTPLTFEEWQYVIAEQETKNYGFELNLTLYLRDINVWINISPFDTKPNPIPSQPDLKYYKVRYEFNTAKYEFYRAIRGDTIEELKQDYDDEYETNKSFRQDRESNVIRAGFSINEDYQDPDMWQYIIEPAY</sequence>
<evidence type="ECO:0000313" key="2">
    <source>
        <dbReference type="Proteomes" id="UP000254133"/>
    </source>
</evidence>
<name>A0A378PRV4_MORBO</name>
<accession>A0A378PRV4</accession>